<dbReference type="AlphaFoldDB" id="W6TZH0"/>
<dbReference type="RefSeq" id="XP_024345304.1">
    <property type="nucleotide sequence ID" value="XM_024500282.1"/>
</dbReference>
<dbReference type="InterPro" id="IPR008936">
    <property type="entry name" value="Rho_GTPase_activation_prot"/>
</dbReference>
<accession>W6TZH0</accession>
<evidence type="ECO:0000313" key="3">
    <source>
        <dbReference type="Proteomes" id="UP000019149"/>
    </source>
</evidence>
<feature type="domain" description="Ras-GAP" evidence="1">
    <location>
        <begin position="1"/>
        <end position="65"/>
    </location>
</feature>
<dbReference type="STRING" id="6210.W6TZH0"/>
<dbReference type="Proteomes" id="UP000019149">
    <property type="component" value="Unassembled WGS sequence"/>
</dbReference>
<evidence type="ECO:0000259" key="1">
    <source>
        <dbReference type="PROSITE" id="PS50018"/>
    </source>
</evidence>
<dbReference type="CTD" id="36346748"/>
<keyword evidence="3" id="KW-1185">Reference proteome</keyword>
<comment type="caution">
    <text evidence="2">The sequence shown here is derived from an EMBL/GenBank/DDBJ whole genome shotgun (WGS) entry which is preliminary data.</text>
</comment>
<organism evidence="2 3">
    <name type="scientific">Echinococcus granulosus</name>
    <name type="common">Hydatid tapeworm</name>
    <dbReference type="NCBI Taxonomy" id="6210"/>
    <lineage>
        <taxon>Eukaryota</taxon>
        <taxon>Metazoa</taxon>
        <taxon>Spiralia</taxon>
        <taxon>Lophotrochozoa</taxon>
        <taxon>Platyhelminthes</taxon>
        <taxon>Cestoda</taxon>
        <taxon>Eucestoda</taxon>
        <taxon>Cyclophyllidea</taxon>
        <taxon>Taeniidae</taxon>
        <taxon>Echinococcus</taxon>
        <taxon>Echinococcus granulosus group</taxon>
    </lineage>
</organism>
<dbReference type="PROSITE" id="PS50018">
    <property type="entry name" value="RAS_GTPASE_ACTIV_2"/>
    <property type="match status" value="1"/>
</dbReference>
<dbReference type="Gene3D" id="1.10.506.10">
    <property type="entry name" value="GTPase Activation - p120gap, domain 1"/>
    <property type="match status" value="1"/>
</dbReference>
<reference evidence="2 3" key="1">
    <citation type="journal article" date="2013" name="Nat. Genet.">
        <title>The genome of the hydatid tapeworm Echinococcus granulosus.</title>
        <authorList>
            <person name="Zheng H."/>
            <person name="Zhang W."/>
            <person name="Zhang L."/>
            <person name="Zhang Z."/>
            <person name="Li J."/>
            <person name="Lu G."/>
            <person name="Zhu Y."/>
            <person name="Wang Y."/>
            <person name="Huang Y."/>
            <person name="Liu J."/>
            <person name="Kang H."/>
            <person name="Chen J."/>
            <person name="Wang L."/>
            <person name="Chen A."/>
            <person name="Yu S."/>
            <person name="Gao Z."/>
            <person name="Jin L."/>
            <person name="Gu W."/>
            <person name="Wang Z."/>
            <person name="Zhao L."/>
            <person name="Shi B."/>
            <person name="Wen H."/>
            <person name="Lin R."/>
            <person name="Jones M.K."/>
            <person name="Brejova B."/>
            <person name="Vinar T."/>
            <person name="Zhao G."/>
            <person name="McManus D.P."/>
            <person name="Chen Z."/>
            <person name="Zhou Y."/>
            <person name="Wang S."/>
        </authorList>
    </citation>
    <scope>NUCLEOTIDE SEQUENCE [LARGE SCALE GENOMIC DNA]</scope>
</reference>
<evidence type="ECO:0000313" key="2">
    <source>
        <dbReference type="EMBL" id="EUB54108.1"/>
    </source>
</evidence>
<sequence length="147" mass="17011">MPMRGVQFIGLHIFYRYIYSIILAPDAFTSTITDSKKLTTRVERPQEMHRTTLAALSRLLRVVVENKGIASNTKMVDQTHALNSLIKKWHVRFKVYLLHVIEDERLCWSPSEGKLQRLAEAWIRRLPCSKEVITEACSVTMNVEVII</sequence>
<protein>
    <recommendedName>
        <fullName evidence="1">Ras-GAP domain-containing protein</fullName>
    </recommendedName>
</protein>
<dbReference type="OrthoDB" id="775356at2759"/>
<proteinExistence type="predicted"/>
<gene>
    <name evidence="2" type="ORF">EGR_11033</name>
</gene>
<dbReference type="KEGG" id="egl:EGR_11033"/>
<dbReference type="EMBL" id="APAU02000337">
    <property type="protein sequence ID" value="EUB54108.1"/>
    <property type="molecule type" value="Genomic_DNA"/>
</dbReference>
<dbReference type="GeneID" id="36346748"/>
<name>W6TZH0_ECHGR</name>
<dbReference type="InterPro" id="IPR001936">
    <property type="entry name" value="RasGAP_dom"/>
</dbReference>